<organism evidence="1 2">
    <name type="scientific">Leptidea sinapis</name>
    <dbReference type="NCBI Taxonomy" id="189913"/>
    <lineage>
        <taxon>Eukaryota</taxon>
        <taxon>Metazoa</taxon>
        <taxon>Ecdysozoa</taxon>
        <taxon>Arthropoda</taxon>
        <taxon>Hexapoda</taxon>
        <taxon>Insecta</taxon>
        <taxon>Pterygota</taxon>
        <taxon>Neoptera</taxon>
        <taxon>Endopterygota</taxon>
        <taxon>Lepidoptera</taxon>
        <taxon>Glossata</taxon>
        <taxon>Ditrysia</taxon>
        <taxon>Papilionoidea</taxon>
        <taxon>Pieridae</taxon>
        <taxon>Dismorphiinae</taxon>
        <taxon>Leptidea</taxon>
    </lineage>
</organism>
<dbReference type="SUPFAM" id="SSF54637">
    <property type="entry name" value="Thioesterase/thiol ester dehydrase-isomerase"/>
    <property type="match status" value="1"/>
</dbReference>
<keyword evidence="2" id="KW-1185">Reference proteome</keyword>
<sequence>MTGFRGNLRRLYLMNAEMRVPTLKSNEETLYAANNIALNGRIVTEFLAGPEHLNQRGTLHGGFISHLAELKVMKELATIH</sequence>
<name>A0A5E4QTN8_9NEOP</name>
<dbReference type="Gene3D" id="3.10.129.10">
    <property type="entry name" value="Hotdog Thioesterase"/>
    <property type="match status" value="1"/>
</dbReference>
<evidence type="ECO:0000313" key="1">
    <source>
        <dbReference type="EMBL" id="VVD00958.1"/>
    </source>
</evidence>
<gene>
    <name evidence="1" type="ORF">LSINAPIS_LOCUS11492</name>
</gene>
<reference evidence="1 2" key="1">
    <citation type="submission" date="2017-07" db="EMBL/GenBank/DDBJ databases">
        <authorList>
            <person name="Talla V."/>
            <person name="Backstrom N."/>
        </authorList>
    </citation>
    <scope>NUCLEOTIDE SEQUENCE [LARGE SCALE GENOMIC DNA]</scope>
</reference>
<accession>A0A5E4QTN8</accession>
<evidence type="ECO:0000313" key="2">
    <source>
        <dbReference type="Proteomes" id="UP000324832"/>
    </source>
</evidence>
<dbReference type="InterPro" id="IPR029069">
    <property type="entry name" value="HotDog_dom_sf"/>
</dbReference>
<dbReference type="Proteomes" id="UP000324832">
    <property type="component" value="Unassembled WGS sequence"/>
</dbReference>
<dbReference type="AlphaFoldDB" id="A0A5E4QTN8"/>
<protein>
    <recommendedName>
        <fullName evidence="3">Thioesterase domain-containing protein</fullName>
    </recommendedName>
</protein>
<evidence type="ECO:0008006" key="3">
    <source>
        <dbReference type="Google" id="ProtNLM"/>
    </source>
</evidence>
<proteinExistence type="predicted"/>
<dbReference type="EMBL" id="FZQP02005088">
    <property type="protein sequence ID" value="VVD00958.1"/>
    <property type="molecule type" value="Genomic_DNA"/>
</dbReference>